<feature type="transmembrane region" description="Helical" evidence="1">
    <location>
        <begin position="122"/>
        <end position="141"/>
    </location>
</feature>
<evidence type="ECO:0000313" key="3">
    <source>
        <dbReference type="Proteomes" id="UP001500218"/>
    </source>
</evidence>
<protein>
    <submittedName>
        <fullName evidence="2">Uncharacterized protein</fullName>
    </submittedName>
</protein>
<feature type="transmembrane region" description="Helical" evidence="1">
    <location>
        <begin position="242"/>
        <end position="262"/>
    </location>
</feature>
<keyword evidence="1" id="KW-1133">Transmembrane helix</keyword>
<keyword evidence="1" id="KW-0812">Transmembrane</keyword>
<keyword evidence="3" id="KW-1185">Reference proteome</keyword>
<dbReference type="Proteomes" id="UP001500218">
    <property type="component" value="Unassembled WGS sequence"/>
</dbReference>
<dbReference type="EMBL" id="BAAALT010000065">
    <property type="protein sequence ID" value="GAA1802640.1"/>
    <property type="molecule type" value="Genomic_DNA"/>
</dbReference>
<name>A0ABP4Y8H7_9ACTN</name>
<evidence type="ECO:0000256" key="1">
    <source>
        <dbReference type="SAM" id="Phobius"/>
    </source>
</evidence>
<feature type="transmembrane region" description="Helical" evidence="1">
    <location>
        <begin position="268"/>
        <end position="289"/>
    </location>
</feature>
<evidence type="ECO:0000313" key="2">
    <source>
        <dbReference type="EMBL" id="GAA1802640.1"/>
    </source>
</evidence>
<dbReference type="NCBIfam" id="NF038403">
    <property type="entry name" value="perm_prefix_1"/>
    <property type="match status" value="1"/>
</dbReference>
<sequence>MRVIETGLEIHRLLDEAFAGIEVTPEVQDLKEEIRANLVSRAGEFAEAGLAPGEAARRAINELGDIRAVVDETTSISSGIPAWERHRVRPTPAFVVRTVVLSLVGAGALVVAALPFLGVDLALAGALAAVAVAAVVGGFIVGDALRQETTTNYPVPGRPARAYGVAAGLALAGAGAGALWSQGLALAWLVGGVALFVAAIVIFAQLGATQTNRHKPWVVQWGAEHGDLADNFSEDPAAAARFGIYTASIWIAAFAAFVVLGMTVGWAWSWLTLVAALVVMMLVLARMLFGTRVSSAG</sequence>
<feature type="transmembrane region" description="Helical" evidence="1">
    <location>
        <begin position="186"/>
        <end position="206"/>
    </location>
</feature>
<feature type="transmembrane region" description="Helical" evidence="1">
    <location>
        <begin position="162"/>
        <end position="180"/>
    </location>
</feature>
<keyword evidence="1" id="KW-0472">Membrane</keyword>
<feature type="transmembrane region" description="Helical" evidence="1">
    <location>
        <begin position="94"/>
        <end position="116"/>
    </location>
</feature>
<gene>
    <name evidence="2" type="ORF">GCM10009682_25590</name>
</gene>
<comment type="caution">
    <text evidence="2">The sequence shown here is derived from an EMBL/GenBank/DDBJ whole genome shotgun (WGS) entry which is preliminary data.</text>
</comment>
<dbReference type="RefSeq" id="WP_344129997.1">
    <property type="nucleotide sequence ID" value="NZ_BAAALT010000065.1"/>
</dbReference>
<dbReference type="InterPro" id="IPR047928">
    <property type="entry name" value="Perm_prefix_1"/>
</dbReference>
<reference evidence="3" key="1">
    <citation type="journal article" date="2019" name="Int. J. Syst. Evol. Microbiol.">
        <title>The Global Catalogue of Microorganisms (GCM) 10K type strain sequencing project: providing services to taxonomists for standard genome sequencing and annotation.</title>
        <authorList>
            <consortium name="The Broad Institute Genomics Platform"/>
            <consortium name="The Broad Institute Genome Sequencing Center for Infectious Disease"/>
            <person name="Wu L."/>
            <person name="Ma J."/>
        </authorList>
    </citation>
    <scope>NUCLEOTIDE SEQUENCE [LARGE SCALE GENOMIC DNA]</scope>
    <source>
        <strain evidence="3">JCM 13250</strain>
    </source>
</reference>
<organism evidence="2 3">
    <name type="scientific">Luedemannella flava</name>
    <dbReference type="NCBI Taxonomy" id="349316"/>
    <lineage>
        <taxon>Bacteria</taxon>
        <taxon>Bacillati</taxon>
        <taxon>Actinomycetota</taxon>
        <taxon>Actinomycetes</taxon>
        <taxon>Micromonosporales</taxon>
        <taxon>Micromonosporaceae</taxon>
        <taxon>Luedemannella</taxon>
    </lineage>
</organism>
<proteinExistence type="predicted"/>
<accession>A0ABP4Y8H7</accession>